<dbReference type="SUPFAM" id="SSF56672">
    <property type="entry name" value="DNA/RNA polymerases"/>
    <property type="match status" value="1"/>
</dbReference>
<dbReference type="PROSITE" id="PS50878">
    <property type="entry name" value="RT_POL"/>
    <property type="match status" value="1"/>
</dbReference>
<dbReference type="PROSITE" id="PS50158">
    <property type="entry name" value="ZF_CCHC"/>
    <property type="match status" value="1"/>
</dbReference>
<name>A0A151SEA5_CAJCA</name>
<feature type="domain" description="Reverse transcriptase" evidence="3">
    <location>
        <begin position="395"/>
        <end position="676"/>
    </location>
</feature>
<evidence type="ECO:0000313" key="5">
    <source>
        <dbReference type="Proteomes" id="UP000075243"/>
    </source>
</evidence>
<dbReference type="PANTHER" id="PTHR33116">
    <property type="entry name" value="REVERSE TRANSCRIPTASE ZINC-BINDING DOMAIN-CONTAINING PROTEIN-RELATED-RELATED"/>
    <property type="match status" value="1"/>
</dbReference>
<gene>
    <name evidence="4" type="ORF">KK1_025060</name>
</gene>
<dbReference type="Proteomes" id="UP000075243">
    <property type="component" value="Unassembled WGS sequence"/>
</dbReference>
<dbReference type="Pfam" id="PF13966">
    <property type="entry name" value="zf-RVT"/>
    <property type="match status" value="1"/>
</dbReference>
<keyword evidence="1" id="KW-0862">Zinc</keyword>
<dbReference type="Gramene" id="C.cajan_24696.t">
    <property type="protein sequence ID" value="C.cajan_24696.t"/>
    <property type="gene ID" value="C.cajan_24696"/>
</dbReference>
<dbReference type="InterPro" id="IPR025558">
    <property type="entry name" value="DUF4283"/>
</dbReference>
<keyword evidence="1" id="KW-0863">Zinc-finger</keyword>
<keyword evidence="5" id="KW-1185">Reference proteome</keyword>
<dbReference type="EMBL" id="KQ483417">
    <property type="protein sequence ID" value="KYP53058.1"/>
    <property type="molecule type" value="Genomic_DNA"/>
</dbReference>
<dbReference type="InterPro" id="IPR000477">
    <property type="entry name" value="RT_dom"/>
</dbReference>
<dbReference type="Pfam" id="PF00078">
    <property type="entry name" value="RVT_1"/>
    <property type="match status" value="1"/>
</dbReference>
<dbReference type="InterPro" id="IPR036691">
    <property type="entry name" value="Endo/exonu/phosph_ase_sf"/>
</dbReference>
<organism evidence="4 5">
    <name type="scientific">Cajanus cajan</name>
    <name type="common">Pigeon pea</name>
    <name type="synonym">Cajanus indicus</name>
    <dbReference type="NCBI Taxonomy" id="3821"/>
    <lineage>
        <taxon>Eukaryota</taxon>
        <taxon>Viridiplantae</taxon>
        <taxon>Streptophyta</taxon>
        <taxon>Embryophyta</taxon>
        <taxon>Tracheophyta</taxon>
        <taxon>Spermatophyta</taxon>
        <taxon>Magnoliopsida</taxon>
        <taxon>eudicotyledons</taxon>
        <taxon>Gunneridae</taxon>
        <taxon>Pentapetalae</taxon>
        <taxon>rosids</taxon>
        <taxon>fabids</taxon>
        <taxon>Fabales</taxon>
        <taxon>Fabaceae</taxon>
        <taxon>Papilionoideae</taxon>
        <taxon>50 kb inversion clade</taxon>
        <taxon>NPAAA clade</taxon>
        <taxon>indigoferoid/millettioid clade</taxon>
        <taxon>Phaseoleae</taxon>
        <taxon>Cajanus</taxon>
    </lineage>
</organism>
<proteinExistence type="predicted"/>
<dbReference type="CDD" id="cd01650">
    <property type="entry name" value="RT_nLTR_like"/>
    <property type="match status" value="1"/>
</dbReference>
<dbReference type="PANTHER" id="PTHR33116:SF70">
    <property type="entry name" value="NON-LTR RETROELEMENT REVERSE TRANSCRIPTASE-LIKE PROTEIN"/>
    <property type="match status" value="1"/>
</dbReference>
<dbReference type="OMA" id="VENIWER"/>
<feature type="domain" description="CCHC-type" evidence="2">
    <location>
        <begin position="153"/>
        <end position="166"/>
    </location>
</feature>
<evidence type="ECO:0000259" key="3">
    <source>
        <dbReference type="PROSITE" id="PS50878"/>
    </source>
</evidence>
<dbReference type="AlphaFoldDB" id="A0A151SEA5"/>
<dbReference type="SUPFAM" id="SSF56219">
    <property type="entry name" value="DNase I-like"/>
    <property type="match status" value="1"/>
</dbReference>
<protein>
    <submittedName>
        <fullName evidence="4">Ribonuclease H protein At1g65750 family</fullName>
    </submittedName>
</protein>
<accession>A0A151SEA5</accession>
<sequence length="1039" mass="119112">WKNALIVYVLGKRISFKALENKINRDWIKTGSMHMIDMPNDFFLVQFTSEDDYRHALYEGPWMITDHYILVQRWRPFFTASSTQTRKVAAWIRIPGLPIELYNLKIDKLTSLHSRGKFARICVEINLSRKLVSMINVMGHIIKLEYEGLHAICFKCGKYGHKQDQCIAPVDKVSIHSTDNKKQFLSAMEVDISEQNESSLAAKVREEHSRVVDDAKITEENTPFPDSEASYGPWMIVKRGKKSGKHYHNSKIKNAFIQSRDSRTNPAKHSTWFCTMVYASPHPQGRVQLWRDLCGIADQTKGPWMVMGDFNVVLYSHERVGGVGEVEPFCLSSAFPQLRHDEISFLGAPIRDDEILTAVKRMGGLKAPGPDGLQAIFYQNQWNTVGTAVFQLIHEIEKYPKKVEDINETLIVVIPKEDAVTHLKQMRPIGLCNVSYKILTKVLAQRLRQVIGKLVHPNQCSFIPHRHNKDNIIIFQEVIHSMGYKLGNKGWMAIKIDLEKAYDRLKWNFVKDTLQDIGLPQTFVNLIWASISSPRLRMVWNGEALEEFTPSREIRQGDPISPYLFVLCMERLFQLISAAANSNQWKPIKLSRDGPPLSHLAFADDLVLFAEASINQVEIIKTCLDLFCVSSGQKASLEKTKIYFSKNVNHSIREEISSAFGYQRTDNLGKFLGIPANHSRVCHRDYQGLIERVSRRLSGWKTSALSFAGRLTLCKTVLSAIPSYTMQSVYLPRRTCDEIDRISRDFLWGGSRNNRRFHAIGWNKVYMAKEYGGLGLRSIHNVNTSFMMKNCWSLITEPHKLWVQVVRSKYKCPQGAIPQVGKKNKMSNLWKGICATWNFVTPHICWRVKNGQSTRFWYDAWLLSHTSIIQKALTFVPLTELMRTVRSYRTSQGAWNIEHLHAFLPVTTLETIRDQHIGNEDEPDEIIWGPTSDGEFTIKSAYEVTFTCVGNVRPPIFRAVWKWTGLERIRTFLWRVVHDILLNNLARFERNLGPDPTCPICLQGVEDSIHVLRDCPFAREVWNKIPGGSTTGNSTIRSI</sequence>
<dbReference type="InterPro" id="IPR026960">
    <property type="entry name" value="RVT-Znf"/>
</dbReference>
<dbReference type="Pfam" id="PF14111">
    <property type="entry name" value="DUF4283"/>
    <property type="match status" value="1"/>
</dbReference>
<evidence type="ECO:0000313" key="4">
    <source>
        <dbReference type="EMBL" id="KYP53058.1"/>
    </source>
</evidence>
<evidence type="ECO:0000256" key="1">
    <source>
        <dbReference type="PROSITE-ProRule" id="PRU00047"/>
    </source>
</evidence>
<dbReference type="InterPro" id="IPR043502">
    <property type="entry name" value="DNA/RNA_pol_sf"/>
</dbReference>
<feature type="non-terminal residue" evidence="4">
    <location>
        <position position="1"/>
    </location>
</feature>
<dbReference type="GO" id="GO:0008270">
    <property type="term" value="F:zinc ion binding"/>
    <property type="evidence" value="ECO:0007669"/>
    <property type="project" value="UniProtKB-KW"/>
</dbReference>
<keyword evidence="1" id="KW-0479">Metal-binding</keyword>
<dbReference type="InterPro" id="IPR001878">
    <property type="entry name" value="Znf_CCHC"/>
</dbReference>
<reference evidence="4" key="1">
    <citation type="journal article" date="2012" name="Nat. Biotechnol.">
        <title>Draft genome sequence of pigeonpea (Cajanus cajan), an orphan legume crop of resource-poor farmers.</title>
        <authorList>
            <person name="Varshney R.K."/>
            <person name="Chen W."/>
            <person name="Li Y."/>
            <person name="Bharti A.K."/>
            <person name="Saxena R.K."/>
            <person name="Schlueter J.A."/>
            <person name="Donoghue M.T."/>
            <person name="Azam S."/>
            <person name="Fan G."/>
            <person name="Whaley A.M."/>
            <person name="Farmer A.D."/>
            <person name="Sheridan J."/>
            <person name="Iwata A."/>
            <person name="Tuteja R."/>
            <person name="Penmetsa R.V."/>
            <person name="Wu W."/>
            <person name="Upadhyaya H.D."/>
            <person name="Yang S.P."/>
            <person name="Shah T."/>
            <person name="Saxena K.B."/>
            <person name="Michael T."/>
            <person name="McCombie W.R."/>
            <person name="Yang B."/>
            <person name="Zhang G."/>
            <person name="Yang H."/>
            <person name="Wang J."/>
            <person name="Spillane C."/>
            <person name="Cook D.R."/>
            <person name="May G.D."/>
            <person name="Xu X."/>
            <person name="Jackson S.A."/>
        </authorList>
    </citation>
    <scope>NUCLEOTIDE SEQUENCE [LARGE SCALE GENOMIC DNA]</scope>
</reference>
<dbReference type="STRING" id="3821.A0A151SEA5"/>
<evidence type="ECO:0000259" key="2">
    <source>
        <dbReference type="PROSITE" id="PS50158"/>
    </source>
</evidence>
<dbReference type="GO" id="GO:0003676">
    <property type="term" value="F:nucleic acid binding"/>
    <property type="evidence" value="ECO:0007669"/>
    <property type="project" value="InterPro"/>
</dbReference>